<sequence>MPLKALDQRSQQKGRSGILLLQVPRYSHGVYQPLCRSRASGQLKVVKRFNRSLQDGGLYTWFSVVRLFDLRRERCRQPVIIGNVYSSEQPTNNKLFCHSQLSVTKNKDAKFKN</sequence>
<evidence type="ECO:0000313" key="2">
    <source>
        <dbReference type="Proteomes" id="UP000886998"/>
    </source>
</evidence>
<accession>A0A8X6XYC3</accession>
<protein>
    <submittedName>
        <fullName evidence="1">Uncharacterized protein</fullName>
    </submittedName>
</protein>
<comment type="caution">
    <text evidence="1">The sequence shown here is derived from an EMBL/GenBank/DDBJ whole genome shotgun (WGS) entry which is preliminary data.</text>
</comment>
<gene>
    <name evidence="1" type="ORF">TNIN_154081</name>
</gene>
<reference evidence="1" key="1">
    <citation type="submission" date="2020-08" db="EMBL/GenBank/DDBJ databases">
        <title>Multicomponent nature underlies the extraordinary mechanical properties of spider dragline silk.</title>
        <authorList>
            <person name="Kono N."/>
            <person name="Nakamura H."/>
            <person name="Mori M."/>
            <person name="Yoshida Y."/>
            <person name="Ohtoshi R."/>
            <person name="Malay A.D."/>
            <person name="Moran D.A.P."/>
            <person name="Tomita M."/>
            <person name="Numata K."/>
            <person name="Arakawa K."/>
        </authorList>
    </citation>
    <scope>NUCLEOTIDE SEQUENCE</scope>
</reference>
<organism evidence="1 2">
    <name type="scientific">Trichonephila inaurata madagascariensis</name>
    <dbReference type="NCBI Taxonomy" id="2747483"/>
    <lineage>
        <taxon>Eukaryota</taxon>
        <taxon>Metazoa</taxon>
        <taxon>Ecdysozoa</taxon>
        <taxon>Arthropoda</taxon>
        <taxon>Chelicerata</taxon>
        <taxon>Arachnida</taxon>
        <taxon>Araneae</taxon>
        <taxon>Araneomorphae</taxon>
        <taxon>Entelegynae</taxon>
        <taxon>Araneoidea</taxon>
        <taxon>Nephilidae</taxon>
        <taxon>Trichonephila</taxon>
        <taxon>Trichonephila inaurata</taxon>
    </lineage>
</organism>
<keyword evidence="2" id="KW-1185">Reference proteome</keyword>
<name>A0A8X6XYC3_9ARAC</name>
<proteinExistence type="predicted"/>
<dbReference type="AlphaFoldDB" id="A0A8X6XYC3"/>
<evidence type="ECO:0000313" key="1">
    <source>
        <dbReference type="EMBL" id="GFY60987.1"/>
    </source>
</evidence>
<dbReference type="EMBL" id="BMAV01013362">
    <property type="protein sequence ID" value="GFY60987.1"/>
    <property type="molecule type" value="Genomic_DNA"/>
</dbReference>
<dbReference type="Proteomes" id="UP000886998">
    <property type="component" value="Unassembled WGS sequence"/>
</dbReference>